<dbReference type="OrthoDB" id="2253415at2"/>
<keyword evidence="3" id="KW-0812">Transmembrane</keyword>
<organism evidence="5 6">
    <name type="scientific">Secundilactobacillus odoratitofui DSM 19909 = JCM 15043</name>
    <dbReference type="NCBI Taxonomy" id="1423776"/>
    <lineage>
        <taxon>Bacteria</taxon>
        <taxon>Bacillati</taxon>
        <taxon>Bacillota</taxon>
        <taxon>Bacilli</taxon>
        <taxon>Lactobacillales</taxon>
        <taxon>Lactobacillaceae</taxon>
        <taxon>Secundilactobacillus</taxon>
    </lineage>
</organism>
<keyword evidence="6" id="KW-1185">Reference proteome</keyword>
<dbReference type="Gene3D" id="3.10.20.470">
    <property type="match status" value="3"/>
</dbReference>
<gene>
    <name evidence="5" type="ORF">FD04_GL001726</name>
</gene>
<dbReference type="Pfam" id="PF19258">
    <property type="entry name" value="KxYKxGKxW_sig"/>
    <property type="match status" value="1"/>
</dbReference>
<keyword evidence="3" id="KW-0472">Membrane</keyword>
<protein>
    <recommendedName>
        <fullName evidence="4">Mucin binding domain-containing protein</fullName>
    </recommendedName>
</protein>
<dbReference type="Gene3D" id="2.60.40.4300">
    <property type="match status" value="1"/>
</dbReference>
<dbReference type="InterPro" id="IPR005046">
    <property type="entry name" value="DUF285"/>
</dbReference>
<comment type="caution">
    <text evidence="5">The sequence shown here is derived from an EMBL/GenBank/DDBJ whole genome shotgun (WGS) entry which is preliminary data.</text>
</comment>
<feature type="compositionally biased region" description="Low complexity" evidence="2">
    <location>
        <begin position="116"/>
        <end position="155"/>
    </location>
</feature>
<dbReference type="InterPro" id="IPR022263">
    <property type="entry name" value="KxYKxGKxW"/>
</dbReference>
<evidence type="ECO:0000256" key="2">
    <source>
        <dbReference type="SAM" id="MobiDB-lite"/>
    </source>
</evidence>
<evidence type="ECO:0000313" key="5">
    <source>
        <dbReference type="EMBL" id="KRK97688.1"/>
    </source>
</evidence>
<proteinExistence type="predicted"/>
<dbReference type="Gene3D" id="3.80.10.10">
    <property type="entry name" value="Ribonuclease Inhibitor"/>
    <property type="match status" value="1"/>
</dbReference>
<dbReference type="STRING" id="1423776.FD04_GL001726"/>
<dbReference type="SUPFAM" id="SSF52058">
    <property type="entry name" value="L domain-like"/>
    <property type="match status" value="1"/>
</dbReference>
<feature type="region of interest" description="Disordered" evidence="2">
    <location>
        <begin position="895"/>
        <end position="918"/>
    </location>
</feature>
<dbReference type="AlphaFoldDB" id="A0A0R1LQF2"/>
<feature type="transmembrane region" description="Helical" evidence="3">
    <location>
        <begin position="31"/>
        <end position="51"/>
    </location>
</feature>
<dbReference type="Pfam" id="PF17965">
    <property type="entry name" value="MucBP_2"/>
    <property type="match status" value="3"/>
</dbReference>
<dbReference type="Proteomes" id="UP000051160">
    <property type="component" value="Unassembled WGS sequence"/>
</dbReference>
<feature type="domain" description="Mucin binding" evidence="4">
    <location>
        <begin position="817"/>
        <end position="886"/>
    </location>
</feature>
<accession>A0A0R1LQF2</accession>
<feature type="domain" description="Mucin binding" evidence="4">
    <location>
        <begin position="527"/>
        <end position="596"/>
    </location>
</feature>
<dbReference type="NCBIfam" id="TIGR02167">
    <property type="entry name" value="Liste_lipo_26"/>
    <property type="match status" value="3"/>
</dbReference>
<sequence length="1134" mass="119091">MTEEVKKAALKLQQDEKEVKVRKKLYRSGKLWLAASLATAVFGATVVSGGVTANADTVDTSAPTTTTTTSTTTSQGNTATLKTTASATASSTTDAQSAPAVNETAKQATAPSQPVETASTAEATQGTTAQATTDSATASSSAANANQAEQNESASTTEKVTNLGVASDAQATSAKQAAAADYAKTGQSQKVTRVAATTPATIVKSGTYGTATWDIDSNGLLTIHAGVMSGTKNGYSDDQTLVQSIYVDPGVSADSTVLGINLFAMMHNAVTIDASNLDVSQMTTLAGAFTQDENLKSVNVSGWNTSNVTTMQNMFHYDTALKTVDLSSFDTSKVTNTSNMFAETGLTSLDLSNFDMSNVTDASGMFMTDRQLAQLSLSSTANLKASGLPDAKSQVITLPDGSSTNTVNGWQAVGSGTVATPTGAVLKSADLMTLYDGTGTAPAETYVWSPSVANSVTVIDAYTGKAVVSQDIDGVYGTDANFTSLIPKDYHLASGDELGSYTQPTSTKIGTTGTHFDVYVAPNTVDTINFVDDDNNGAIVRTDKIGGTSGDVSDYTTSDDVAALTDKGYEIVSSDVPSSITYNDTTEHTYTVHVKHIIKTVKGTDADADKGTQVKLLTVNFSGDPSDTGLTSADVAPTGDLSQDLTYYRDAVEDEALKAAGDANYATLGDWYTSDSLTPVEIAEVPGYSANFAGPITMDAVFDSPQVGEIKMGDLLKNSVAGTDDHTSLTVNIKTRYTANTYGTQIKYVNQDTGEQVGTIESIEGVYKTELPYPVIAPNGYEVVPNQDGVTNNKIILTFLPDMDPVTIYVTPIVTLQSATVTYQDEDGTQLGAETLTGNSDTAIPFDTASYIAAKFAHYDLVSDETTTPATFDEDSTSAQDFNVVLRLQNVTTPVTPVDSAGNPIPGTTPTQEAGHPGQPITDFPTVDGYVLVPNQAVYFPANDGDVTNVYYLPGTQEATVHFTDQNGKSLGTLEVAGESGAEIEHHNIDTVTLQIINQGYSLKSDDTVGATFDNDSSANQDFNVVLNKLDTPSTDTITKTVHYVDPEGNSLAPDYVSSVEIQQTLDSETNKPNADTTAVLGHQADPTIAGYKVLIDSAGATTDQTVNFGDTDMTYTVVYISDDVTTPNNYPRK</sequence>
<evidence type="ECO:0000259" key="4">
    <source>
        <dbReference type="Pfam" id="PF17965"/>
    </source>
</evidence>
<dbReference type="EMBL" id="AZEE01000029">
    <property type="protein sequence ID" value="KRK97688.1"/>
    <property type="molecule type" value="Genomic_DNA"/>
</dbReference>
<name>A0A0R1LQF2_9LACO</name>
<feature type="compositionally biased region" description="Low complexity" evidence="2">
    <location>
        <begin position="55"/>
        <end position="100"/>
    </location>
</feature>
<reference evidence="5 6" key="1">
    <citation type="journal article" date="2015" name="Genome Announc.">
        <title>Expanding the biotechnology potential of lactobacilli through comparative genomics of 213 strains and associated genera.</title>
        <authorList>
            <person name="Sun Z."/>
            <person name="Harris H.M."/>
            <person name="McCann A."/>
            <person name="Guo C."/>
            <person name="Argimon S."/>
            <person name="Zhang W."/>
            <person name="Yang X."/>
            <person name="Jeffery I.B."/>
            <person name="Cooney J.C."/>
            <person name="Kagawa T.F."/>
            <person name="Liu W."/>
            <person name="Song Y."/>
            <person name="Salvetti E."/>
            <person name="Wrobel A."/>
            <person name="Rasinkangas P."/>
            <person name="Parkhill J."/>
            <person name="Rea M.C."/>
            <person name="O'Sullivan O."/>
            <person name="Ritari J."/>
            <person name="Douillard F.P."/>
            <person name="Paul Ross R."/>
            <person name="Yang R."/>
            <person name="Briner A.E."/>
            <person name="Felis G.E."/>
            <person name="de Vos W.M."/>
            <person name="Barrangou R."/>
            <person name="Klaenhammer T.R."/>
            <person name="Caufield P.W."/>
            <person name="Cui Y."/>
            <person name="Zhang H."/>
            <person name="O'Toole P.W."/>
        </authorList>
    </citation>
    <scope>NUCLEOTIDE SEQUENCE [LARGE SCALE GENOMIC DNA]</scope>
    <source>
        <strain evidence="5 6">DSM 19909</strain>
    </source>
</reference>
<dbReference type="NCBIfam" id="TIGR03715">
    <property type="entry name" value="KxYKxGKxW"/>
    <property type="match status" value="1"/>
</dbReference>
<keyword evidence="3" id="KW-1133">Transmembrane helix</keyword>
<dbReference type="InterPro" id="IPR011889">
    <property type="entry name" value="Liste_lipo_26"/>
</dbReference>
<dbReference type="PATRIC" id="fig|1423776.4.peg.1751"/>
<evidence type="ECO:0000256" key="3">
    <source>
        <dbReference type="SAM" id="Phobius"/>
    </source>
</evidence>
<feature type="region of interest" description="Disordered" evidence="2">
    <location>
        <begin position="54"/>
        <end position="158"/>
    </location>
</feature>
<evidence type="ECO:0000313" key="6">
    <source>
        <dbReference type="Proteomes" id="UP000051160"/>
    </source>
</evidence>
<dbReference type="RefSeq" id="WP_056948640.1">
    <property type="nucleotide sequence ID" value="NZ_AZEE01000029.1"/>
</dbReference>
<feature type="domain" description="Mucin binding" evidence="4">
    <location>
        <begin position="957"/>
        <end position="1028"/>
    </location>
</feature>
<feature type="compositionally biased region" description="Polar residues" evidence="2">
    <location>
        <begin position="104"/>
        <end position="115"/>
    </location>
</feature>
<evidence type="ECO:0000256" key="1">
    <source>
        <dbReference type="ARBA" id="ARBA00022729"/>
    </source>
</evidence>
<dbReference type="Pfam" id="PF03382">
    <property type="entry name" value="DUF285"/>
    <property type="match status" value="1"/>
</dbReference>
<dbReference type="InterPro" id="IPR041558">
    <property type="entry name" value="MucBP_2"/>
</dbReference>
<dbReference type="Gene3D" id="3.10.20.320">
    <property type="entry name" value="Putative peptidoglycan bound protein (lpxtg motif)"/>
    <property type="match status" value="1"/>
</dbReference>
<dbReference type="InterPro" id="IPR032675">
    <property type="entry name" value="LRR_dom_sf"/>
</dbReference>
<keyword evidence="1" id="KW-0732">Signal</keyword>